<reference evidence="14 15" key="1">
    <citation type="submission" date="2020-01" db="EMBL/GenBank/DDBJ databases">
        <title>Draft genome sequence of Aspergillus udagawae IFM 46972.</title>
        <authorList>
            <person name="Takahashi H."/>
            <person name="Yaguchi T."/>
        </authorList>
    </citation>
    <scope>NUCLEOTIDE SEQUENCE [LARGE SCALE GENOMIC DNA]</scope>
    <source>
        <strain evidence="14 15">IFM 46972</strain>
    </source>
</reference>
<dbReference type="InterPro" id="IPR036396">
    <property type="entry name" value="Cyt_P450_sf"/>
</dbReference>
<evidence type="ECO:0000256" key="9">
    <source>
        <dbReference type="ARBA" id="ARBA00023004"/>
    </source>
</evidence>
<keyword evidence="10" id="KW-0503">Monooxygenase</keyword>
<dbReference type="InterPro" id="IPR001128">
    <property type="entry name" value="Cyt_P450"/>
</dbReference>
<feature type="signal peptide" evidence="13">
    <location>
        <begin position="1"/>
        <end position="18"/>
    </location>
</feature>
<evidence type="ECO:0000256" key="3">
    <source>
        <dbReference type="ARBA" id="ARBA00010617"/>
    </source>
</evidence>
<keyword evidence="11" id="KW-0472">Membrane</keyword>
<keyword evidence="5" id="KW-0812">Transmembrane</keyword>
<dbReference type="Gene3D" id="1.10.630.10">
    <property type="entry name" value="Cytochrome P450"/>
    <property type="match status" value="1"/>
</dbReference>
<dbReference type="GO" id="GO:0016705">
    <property type="term" value="F:oxidoreductase activity, acting on paired donors, with incorporation or reduction of molecular oxygen"/>
    <property type="evidence" value="ECO:0007669"/>
    <property type="project" value="InterPro"/>
</dbReference>
<evidence type="ECO:0000256" key="11">
    <source>
        <dbReference type="ARBA" id="ARBA00023136"/>
    </source>
</evidence>
<dbReference type="PANTHER" id="PTHR46206">
    <property type="entry name" value="CYTOCHROME P450"/>
    <property type="match status" value="1"/>
</dbReference>
<feature type="binding site" description="axial binding residue" evidence="12">
    <location>
        <position position="454"/>
    </location>
    <ligand>
        <name>heme</name>
        <dbReference type="ChEBI" id="CHEBI:30413"/>
    </ligand>
    <ligandPart>
        <name>Fe</name>
        <dbReference type="ChEBI" id="CHEBI:18248"/>
    </ligandPart>
</feature>
<keyword evidence="4 12" id="KW-0349">Heme</keyword>
<dbReference type="GO" id="GO:0016020">
    <property type="term" value="C:membrane"/>
    <property type="evidence" value="ECO:0007669"/>
    <property type="project" value="UniProtKB-SubCell"/>
</dbReference>
<dbReference type="Pfam" id="PF00067">
    <property type="entry name" value="p450"/>
    <property type="match status" value="1"/>
</dbReference>
<evidence type="ECO:0000256" key="1">
    <source>
        <dbReference type="ARBA" id="ARBA00001971"/>
    </source>
</evidence>
<dbReference type="GO" id="GO:0005506">
    <property type="term" value="F:iron ion binding"/>
    <property type="evidence" value="ECO:0007669"/>
    <property type="project" value="InterPro"/>
</dbReference>
<organism evidence="14 15">
    <name type="scientific">Aspergillus udagawae</name>
    <dbReference type="NCBI Taxonomy" id="91492"/>
    <lineage>
        <taxon>Eukaryota</taxon>
        <taxon>Fungi</taxon>
        <taxon>Dikarya</taxon>
        <taxon>Ascomycota</taxon>
        <taxon>Pezizomycotina</taxon>
        <taxon>Eurotiomycetes</taxon>
        <taxon>Eurotiomycetidae</taxon>
        <taxon>Eurotiales</taxon>
        <taxon>Aspergillaceae</taxon>
        <taxon>Aspergillus</taxon>
        <taxon>Aspergillus subgen. Fumigati</taxon>
    </lineage>
</organism>
<evidence type="ECO:0000256" key="13">
    <source>
        <dbReference type="SAM" id="SignalP"/>
    </source>
</evidence>
<dbReference type="CDD" id="cd11041">
    <property type="entry name" value="CYP503A1-like"/>
    <property type="match status" value="1"/>
</dbReference>
<dbReference type="AlphaFoldDB" id="A0A8H3P4T2"/>
<dbReference type="GO" id="GO:0004497">
    <property type="term" value="F:monooxygenase activity"/>
    <property type="evidence" value="ECO:0007669"/>
    <property type="project" value="UniProtKB-KW"/>
</dbReference>
<protein>
    <submittedName>
        <fullName evidence="14">Ent-kaurene oxidase</fullName>
    </submittedName>
</protein>
<evidence type="ECO:0000256" key="12">
    <source>
        <dbReference type="PIRSR" id="PIRSR602403-1"/>
    </source>
</evidence>
<evidence type="ECO:0000256" key="10">
    <source>
        <dbReference type="ARBA" id="ARBA00023033"/>
    </source>
</evidence>
<evidence type="ECO:0000256" key="8">
    <source>
        <dbReference type="ARBA" id="ARBA00023002"/>
    </source>
</evidence>
<dbReference type="Proteomes" id="UP000465221">
    <property type="component" value="Unassembled WGS sequence"/>
</dbReference>
<comment type="subcellular location">
    <subcellularLocation>
        <location evidence="2">Membrane</location>
    </subcellularLocation>
</comment>
<dbReference type="SUPFAM" id="SSF48264">
    <property type="entry name" value="Cytochrome P450"/>
    <property type="match status" value="1"/>
</dbReference>
<keyword evidence="9 12" id="KW-0408">Iron</keyword>
<name>A0A8H3P4T2_9EURO</name>
<keyword evidence="13" id="KW-0732">Signal</keyword>
<gene>
    <name evidence="14" type="ORF">IFM46972_07636</name>
</gene>
<comment type="caution">
    <text evidence="14">The sequence shown here is derived from an EMBL/GenBank/DDBJ whole genome shotgun (WGS) entry which is preliminary data.</text>
</comment>
<evidence type="ECO:0000256" key="6">
    <source>
        <dbReference type="ARBA" id="ARBA00022723"/>
    </source>
</evidence>
<keyword evidence="6 12" id="KW-0479">Metal-binding</keyword>
<dbReference type="InterPro" id="IPR002403">
    <property type="entry name" value="Cyt_P450_E_grp-IV"/>
</dbReference>
<comment type="similarity">
    <text evidence="3">Belongs to the cytochrome P450 family.</text>
</comment>
<dbReference type="GO" id="GO:0019748">
    <property type="term" value="P:secondary metabolic process"/>
    <property type="evidence" value="ECO:0007669"/>
    <property type="project" value="UniProtKB-ARBA"/>
</dbReference>
<proteinExistence type="inferred from homology"/>
<evidence type="ECO:0000256" key="5">
    <source>
        <dbReference type="ARBA" id="ARBA00022692"/>
    </source>
</evidence>
<keyword evidence="7" id="KW-1133">Transmembrane helix</keyword>
<evidence type="ECO:0000256" key="2">
    <source>
        <dbReference type="ARBA" id="ARBA00004370"/>
    </source>
</evidence>
<evidence type="ECO:0000256" key="7">
    <source>
        <dbReference type="ARBA" id="ARBA00022989"/>
    </source>
</evidence>
<comment type="cofactor">
    <cofactor evidence="1 12">
        <name>heme</name>
        <dbReference type="ChEBI" id="CHEBI:30413"/>
    </cofactor>
</comment>
<evidence type="ECO:0000313" key="15">
    <source>
        <dbReference type="Proteomes" id="UP000465221"/>
    </source>
</evidence>
<dbReference type="PANTHER" id="PTHR46206:SF5">
    <property type="entry name" value="P450, PUTATIVE (EUROFUNG)-RELATED"/>
    <property type="match status" value="1"/>
</dbReference>
<feature type="chain" id="PRO_5034738961" evidence="13">
    <location>
        <begin position="19"/>
        <end position="513"/>
    </location>
</feature>
<dbReference type="EMBL" id="BLKC01000059">
    <property type="protein sequence ID" value="GFF44798.1"/>
    <property type="molecule type" value="Genomic_DNA"/>
</dbReference>
<dbReference type="GO" id="GO:0020037">
    <property type="term" value="F:heme binding"/>
    <property type="evidence" value="ECO:0007669"/>
    <property type="project" value="InterPro"/>
</dbReference>
<dbReference type="PRINTS" id="PR00465">
    <property type="entry name" value="EP450IV"/>
</dbReference>
<sequence length="513" mass="58303">MLEILVVFLILCLRRIRGLWYLARGPDIIDKAYLSAEGMPFKISTPSNDHWLVTSNDLITELANAPLQNLSLHAVAKEILQPKYTMFGFEWQDQRGVEGTGFVRALRSRLTAHLPILMPELQRIVETAIADELAVPGKDAGFVHCRLFSMIKRTVTKVNCFAFFGEDLGTITSLARQSHQANYVAAQNPEFTAAALEFPQRVILAAEILRITPGFLRRSVANLVTRQHYAVRTLFRYLEPIVEKRLATRAKSTSAIQEDAPMDCMQWLIDTSPRKIQWTTTRMVGEIIAVWFGSVHQLAMVRQQARTTTTYAIEDLCLHNDYVEPLRAEIQQYLAGSCRRRVAEMPLLDSFVRESIRCTNSDAITVRRKALTPFVFSDGLEVAEGDWVCIPQRAMMRDRIRYQNPQAFDGFRFARANKQLRAGDVSLDVPESSPLMMTDVSVDWPIWGLGNTACPGRFYAATILKLIMVCILEGWECRLEDPGSQRWRTWRSSIVPREGTVVLFKRKEEALTG</sequence>
<evidence type="ECO:0000313" key="14">
    <source>
        <dbReference type="EMBL" id="GFF44798.1"/>
    </source>
</evidence>
<accession>A0A8H3P4T2</accession>
<evidence type="ECO:0000256" key="4">
    <source>
        <dbReference type="ARBA" id="ARBA00022617"/>
    </source>
</evidence>
<keyword evidence="8" id="KW-0560">Oxidoreductase</keyword>